<organism evidence="1 2">
    <name type="scientific">Oryzias melastigma</name>
    <name type="common">Marine medaka</name>
    <dbReference type="NCBI Taxonomy" id="30732"/>
    <lineage>
        <taxon>Eukaryota</taxon>
        <taxon>Metazoa</taxon>
        <taxon>Chordata</taxon>
        <taxon>Craniata</taxon>
        <taxon>Vertebrata</taxon>
        <taxon>Euteleostomi</taxon>
        <taxon>Actinopterygii</taxon>
        <taxon>Neopterygii</taxon>
        <taxon>Teleostei</taxon>
        <taxon>Neoteleostei</taxon>
        <taxon>Acanthomorphata</taxon>
        <taxon>Ovalentaria</taxon>
        <taxon>Atherinomorphae</taxon>
        <taxon>Beloniformes</taxon>
        <taxon>Adrianichthyidae</taxon>
        <taxon>Oryziinae</taxon>
        <taxon>Oryzias</taxon>
    </lineage>
</organism>
<sequence>MNPSQGDQFCRKAAKAEERHTAIRERVKETAKLLEDSLMTLIRESLDRLLSRMQTPTSLQGLTPRIQEHLQDNKQTLVELSKLELGLSNVKTQAEEMVTNSQETEDGSISTGDHVDTHDPIASHTIEWQEVFSKTLLCEQESWLLKVLDLAVKFWSDVSEVTTQDTHDLFHFQSLREDIDSLQGDLDILGVLGMDLMSACGDTDKPDVTKSLDEVRR</sequence>
<dbReference type="Proteomes" id="UP000261560">
    <property type="component" value="Unplaced"/>
</dbReference>
<reference evidence="1" key="2">
    <citation type="submission" date="2025-09" db="UniProtKB">
        <authorList>
            <consortium name="Ensembl"/>
        </authorList>
    </citation>
    <scope>IDENTIFICATION</scope>
</reference>
<keyword evidence="2" id="KW-1185">Reference proteome</keyword>
<name>A0A3B3DFX9_ORYME</name>
<proteinExistence type="predicted"/>
<dbReference type="Ensembl" id="ENSOMET00000031783.1">
    <property type="protein sequence ID" value="ENSOMEP00000028389.1"/>
    <property type="gene ID" value="ENSOMEG00000011458.1"/>
</dbReference>
<reference evidence="1" key="1">
    <citation type="submission" date="2025-08" db="UniProtKB">
        <authorList>
            <consortium name="Ensembl"/>
        </authorList>
    </citation>
    <scope>IDENTIFICATION</scope>
</reference>
<protein>
    <submittedName>
        <fullName evidence="1">Uncharacterized protein</fullName>
    </submittedName>
</protein>
<dbReference type="PaxDb" id="30732-ENSOMEP00000028389"/>
<dbReference type="GeneTree" id="ENSGT00940000177120"/>
<accession>A0A3B3DFX9</accession>
<evidence type="ECO:0000313" key="1">
    <source>
        <dbReference type="Ensembl" id="ENSOMEP00000028389.1"/>
    </source>
</evidence>
<dbReference type="STRING" id="30732.ENSOMEP00000028389"/>
<dbReference type="AlphaFoldDB" id="A0A3B3DFX9"/>
<evidence type="ECO:0000313" key="2">
    <source>
        <dbReference type="Proteomes" id="UP000261560"/>
    </source>
</evidence>
<dbReference type="OMA" id="WDETHTQ"/>